<feature type="compositionally biased region" description="Basic residues" evidence="1">
    <location>
        <begin position="1"/>
        <end position="11"/>
    </location>
</feature>
<evidence type="ECO:0000313" key="3">
    <source>
        <dbReference type="Proteomes" id="UP000600080"/>
    </source>
</evidence>
<gene>
    <name evidence="2" type="ORF">GCM10012285_05210</name>
</gene>
<feature type="compositionally biased region" description="Basic residues" evidence="1">
    <location>
        <begin position="65"/>
        <end position="83"/>
    </location>
</feature>
<dbReference type="PANTHER" id="PTHR36124:SF1">
    <property type="entry name" value="ER-BOUND OXYGENASE MPAB_MPAB'_RUBBER OXYGENASE CATALYTIC DOMAIN-CONTAINING PROTEIN"/>
    <property type="match status" value="1"/>
</dbReference>
<reference evidence="3" key="1">
    <citation type="journal article" date="2019" name="Int. J. Syst. Evol. Microbiol.">
        <title>The Global Catalogue of Microorganisms (GCM) 10K type strain sequencing project: providing services to taxonomists for standard genome sequencing and annotation.</title>
        <authorList>
            <consortium name="The Broad Institute Genomics Platform"/>
            <consortium name="The Broad Institute Genome Sequencing Center for Infectious Disease"/>
            <person name="Wu L."/>
            <person name="Ma J."/>
        </authorList>
    </citation>
    <scope>NUCLEOTIDE SEQUENCE [LARGE SCALE GENOMIC DNA]</scope>
    <source>
        <strain evidence="3">CGMCC 4.7323</strain>
    </source>
</reference>
<evidence type="ECO:0000313" key="2">
    <source>
        <dbReference type="EMBL" id="GGN33761.1"/>
    </source>
</evidence>
<dbReference type="EMBL" id="BMND01000002">
    <property type="protein sequence ID" value="GGN33761.1"/>
    <property type="molecule type" value="Genomic_DNA"/>
</dbReference>
<comment type="caution">
    <text evidence="2">The sequence shown here is derived from an EMBL/GenBank/DDBJ whole genome shotgun (WGS) entry which is preliminary data.</text>
</comment>
<keyword evidence="3" id="KW-1185">Reference proteome</keyword>
<evidence type="ECO:0000256" key="1">
    <source>
        <dbReference type="SAM" id="MobiDB-lite"/>
    </source>
</evidence>
<dbReference type="PANTHER" id="PTHR36124">
    <property type="match status" value="1"/>
</dbReference>
<name>A0ABQ2J144_9ACTN</name>
<proteinExistence type="predicted"/>
<dbReference type="Proteomes" id="UP000600080">
    <property type="component" value="Unassembled WGS sequence"/>
</dbReference>
<evidence type="ECO:0008006" key="4">
    <source>
        <dbReference type="Google" id="ProtNLM"/>
    </source>
</evidence>
<feature type="region of interest" description="Disordered" evidence="1">
    <location>
        <begin position="1"/>
        <end position="93"/>
    </location>
</feature>
<sequence length="394" mass="44480">MRPSRGRRAVTRVRAAQALRESRWAPRRRRRTRPKGEAPRSATHPGRRPGSPAPGPPATTGSGHRTARSGARHRPSTSPHHTKIGPVGKGRDGHQVRRYDWLREIRRLDPERDFLRIYRIIATHEFPWDLTRALELALYRTYAVPSIGRLLAETAELTDRTQKRYDDTALLLDAVVEHGFDSTEGRTAIRRINQMHHGYDISNEDMRYVLCTFVVVPKRWLDAYGWRRLTAHEQQAVAAYYRTLGRHMGIAGIPQTYQDFERCLDAYEAAHFGWDEGGRRVSDATLDLMAGWYGPLAPVVRGASMALLDDALLAAFRYEPPAPAVRKTVRGALKLRARAVRLLPPRRTPHYARQNPEIKGYPNGFRLAALGTFPAARPTGTCPVPHGEEPAAPE</sequence>
<dbReference type="InterPro" id="IPR046366">
    <property type="entry name" value="MPAB"/>
</dbReference>
<accession>A0ABQ2J144</accession>
<protein>
    <recommendedName>
        <fullName evidence="4">DUF2236 domain-containing protein</fullName>
    </recommendedName>
</protein>
<organism evidence="2 3">
    <name type="scientific">Streptomyces kronopolitis</name>
    <dbReference type="NCBI Taxonomy" id="1612435"/>
    <lineage>
        <taxon>Bacteria</taxon>
        <taxon>Bacillati</taxon>
        <taxon>Actinomycetota</taxon>
        <taxon>Actinomycetes</taxon>
        <taxon>Kitasatosporales</taxon>
        <taxon>Streptomycetaceae</taxon>
        <taxon>Streptomyces</taxon>
    </lineage>
</organism>